<dbReference type="AlphaFoldDB" id="A0A5N6AZP1"/>
<reference evidence="2 3" key="1">
    <citation type="submission" date="2019-10" db="EMBL/GenBank/DDBJ databases">
        <title>Nonomuraea sp. nov., isolated from Phyllanthus amarus.</title>
        <authorList>
            <person name="Klykleung N."/>
            <person name="Tanasupawat S."/>
        </authorList>
    </citation>
    <scope>NUCLEOTIDE SEQUENCE [LARGE SCALE GENOMIC DNA]</scope>
    <source>
        <strain evidence="2 3">CR1-09</strain>
    </source>
</reference>
<proteinExistence type="predicted"/>
<evidence type="ECO:0000313" key="3">
    <source>
        <dbReference type="Proteomes" id="UP000313066"/>
    </source>
</evidence>
<gene>
    <name evidence="2" type="ORF">FH610_041040</name>
</gene>
<keyword evidence="3" id="KW-1185">Reference proteome</keyword>
<dbReference type="RefSeq" id="WP_139580645.1">
    <property type="nucleotide sequence ID" value="NZ_VDMA02000040.1"/>
</dbReference>
<feature type="signal peptide" evidence="1">
    <location>
        <begin position="1"/>
        <end position="19"/>
    </location>
</feature>
<organism evidence="2 3">
    <name type="scientific">Microbispora catharanthi</name>
    <dbReference type="NCBI Taxonomy" id="1712871"/>
    <lineage>
        <taxon>Bacteria</taxon>
        <taxon>Bacillati</taxon>
        <taxon>Actinomycetota</taxon>
        <taxon>Actinomycetes</taxon>
        <taxon>Streptosporangiales</taxon>
        <taxon>Streptosporangiaceae</taxon>
        <taxon>Microbispora</taxon>
    </lineage>
</organism>
<protein>
    <submittedName>
        <fullName evidence="2">Uncharacterized protein</fullName>
    </submittedName>
</protein>
<dbReference type="Proteomes" id="UP000313066">
    <property type="component" value="Unassembled WGS sequence"/>
</dbReference>
<comment type="caution">
    <text evidence="2">The sequence shown here is derived from an EMBL/GenBank/DDBJ whole genome shotgun (WGS) entry which is preliminary data.</text>
</comment>
<dbReference type="EMBL" id="VDMA02000040">
    <property type="protein sequence ID" value="KAB8174044.1"/>
    <property type="molecule type" value="Genomic_DNA"/>
</dbReference>
<name>A0A5N6AZP1_9ACTN</name>
<evidence type="ECO:0000256" key="1">
    <source>
        <dbReference type="SAM" id="SignalP"/>
    </source>
</evidence>
<evidence type="ECO:0000313" key="2">
    <source>
        <dbReference type="EMBL" id="KAB8174044.1"/>
    </source>
</evidence>
<keyword evidence="1" id="KW-0732">Signal</keyword>
<sequence length="97" mass="10089">MTIVVAIVAAVAFATPAGADTTWSVVPANANGPDGRNVIDKNAGKLHKSLDGVRKAEGQGRQGQGQGDKKVVTDTQVRATLLRDADALIVHYGGVRR</sequence>
<accession>A0A5N6AZP1</accession>
<feature type="chain" id="PRO_5024355574" evidence="1">
    <location>
        <begin position="20"/>
        <end position="97"/>
    </location>
</feature>